<dbReference type="GeneID" id="123133857"/>
<dbReference type="InterPro" id="IPR015300">
    <property type="entry name" value="DNA-bd_pseudobarrel_sf"/>
</dbReference>
<reference evidence="6" key="2">
    <citation type="submission" date="2018-10" db="UniProtKB">
        <authorList>
            <consortium name="EnsemblPlants"/>
        </authorList>
    </citation>
    <scope>IDENTIFICATION</scope>
</reference>
<protein>
    <recommendedName>
        <fullName evidence="8">TF-B3 domain-containing protein</fullName>
    </recommendedName>
</protein>
<dbReference type="Gene3D" id="2.40.330.10">
    <property type="entry name" value="DNA-binding pseudobarrel domain"/>
    <property type="match status" value="1"/>
</dbReference>
<accession>A0A3B6PKH6</accession>
<gene>
    <name evidence="6" type="primary">LOC123133857</name>
</gene>
<name>A0A3B6PKH6_WHEAT</name>
<keyword evidence="2" id="KW-0805">Transcription regulation</keyword>
<evidence type="ECO:0000256" key="5">
    <source>
        <dbReference type="ARBA" id="ARBA00023242"/>
    </source>
</evidence>
<organism evidence="6">
    <name type="scientific">Triticum aestivum</name>
    <name type="common">Wheat</name>
    <dbReference type="NCBI Taxonomy" id="4565"/>
    <lineage>
        <taxon>Eukaryota</taxon>
        <taxon>Viridiplantae</taxon>
        <taxon>Streptophyta</taxon>
        <taxon>Embryophyta</taxon>
        <taxon>Tracheophyta</taxon>
        <taxon>Spermatophyta</taxon>
        <taxon>Magnoliopsida</taxon>
        <taxon>Liliopsida</taxon>
        <taxon>Poales</taxon>
        <taxon>Poaceae</taxon>
        <taxon>BOP clade</taxon>
        <taxon>Pooideae</taxon>
        <taxon>Triticodae</taxon>
        <taxon>Triticeae</taxon>
        <taxon>Triticinae</taxon>
        <taxon>Triticum</taxon>
    </lineage>
</organism>
<dbReference type="GO" id="GO:0005634">
    <property type="term" value="C:nucleus"/>
    <property type="evidence" value="ECO:0007669"/>
    <property type="project" value="UniProtKB-SubCell"/>
</dbReference>
<evidence type="ECO:0000313" key="6">
    <source>
        <dbReference type="EnsemblPlants" id="TraesCS6B02G157600.1.cds1"/>
    </source>
</evidence>
<dbReference type="OMA" id="EESHMCK"/>
<dbReference type="AlphaFoldDB" id="A0A3B6PKH6"/>
<reference evidence="6" key="1">
    <citation type="submission" date="2018-08" db="EMBL/GenBank/DDBJ databases">
        <authorList>
            <person name="Rossello M."/>
        </authorList>
    </citation>
    <scope>NUCLEOTIDE SEQUENCE [LARGE SCALE GENOMIC DNA]</scope>
    <source>
        <strain evidence="6">cv. Chinese Spring</strain>
    </source>
</reference>
<dbReference type="Proteomes" id="UP000019116">
    <property type="component" value="Chromosome 6B"/>
</dbReference>
<sequence>MNGAMGSRGRIDPAEEARHRQVMGGLGVYDADWALAKALEQSDVQPGQNRLLLTKEQVRDGPIPKLFPELEELRGDGLNAEHRVAVKVLDADGREKDAQLRYLNSNKAYRVMGSDWRRLVQESGMCKGDRLDLYACRRGDGDRCLFVFRSQGGGAGDMSRSNGGDGRVLRRVTSSMAAMLIE</sequence>
<dbReference type="OrthoDB" id="650824at2759"/>
<proteinExistence type="predicted"/>
<keyword evidence="7" id="KW-1185">Reference proteome</keyword>
<dbReference type="EnsemblPlants" id="TraesCS6B02G157600.1">
    <property type="protein sequence ID" value="TraesCS6B02G157600.1.cds1"/>
    <property type="gene ID" value="TraesCS6B02G157600"/>
</dbReference>
<dbReference type="Gramene" id="TraesCS6B03G0398700.1">
    <property type="protein sequence ID" value="TraesCS6B03G0398700.1.CDS1"/>
    <property type="gene ID" value="TraesCS6B03G0398700"/>
</dbReference>
<evidence type="ECO:0000313" key="7">
    <source>
        <dbReference type="Proteomes" id="UP000019116"/>
    </source>
</evidence>
<evidence type="ECO:0000256" key="4">
    <source>
        <dbReference type="ARBA" id="ARBA00023163"/>
    </source>
</evidence>
<keyword evidence="3" id="KW-0238">DNA-binding</keyword>
<keyword evidence="5" id="KW-0539">Nucleus</keyword>
<dbReference type="PANTHER" id="PTHR34397">
    <property type="entry name" value="OS05G0237600 PROTEIN"/>
    <property type="match status" value="1"/>
</dbReference>
<dbReference type="Gramene" id="TraesCS6B02G157600.1">
    <property type="protein sequence ID" value="TraesCS6B02G157600.1.cds1"/>
    <property type="gene ID" value="TraesCS6B02G157600"/>
</dbReference>
<dbReference type="RefSeq" id="XP_044409187.1">
    <property type="nucleotide sequence ID" value="XM_044553252.1"/>
</dbReference>
<evidence type="ECO:0008006" key="8">
    <source>
        <dbReference type="Google" id="ProtNLM"/>
    </source>
</evidence>
<keyword evidence="4" id="KW-0804">Transcription</keyword>
<dbReference type="GO" id="GO:0003677">
    <property type="term" value="F:DNA binding"/>
    <property type="evidence" value="ECO:0007669"/>
    <property type="project" value="UniProtKB-KW"/>
</dbReference>
<evidence type="ECO:0000256" key="2">
    <source>
        <dbReference type="ARBA" id="ARBA00023015"/>
    </source>
</evidence>
<dbReference type="Gramene" id="TraesNOR6B03G03517280.1">
    <property type="protein sequence ID" value="TraesNOR6B03G03517280.1.CDS1"/>
    <property type="gene ID" value="TraesNOR6B03G03517280"/>
</dbReference>
<dbReference type="PANTHER" id="PTHR34397:SF25">
    <property type="entry name" value="TF-B3 DOMAIN-CONTAINING PROTEIN"/>
    <property type="match status" value="1"/>
</dbReference>
<evidence type="ECO:0000256" key="1">
    <source>
        <dbReference type="ARBA" id="ARBA00004123"/>
    </source>
</evidence>
<comment type="subcellular location">
    <subcellularLocation>
        <location evidence="1">Nucleus</location>
    </subcellularLocation>
</comment>
<dbReference type="SUPFAM" id="SSF101936">
    <property type="entry name" value="DNA-binding pseudobarrel domain"/>
    <property type="match status" value="1"/>
</dbReference>
<evidence type="ECO:0000256" key="3">
    <source>
        <dbReference type="ARBA" id="ARBA00023125"/>
    </source>
</evidence>